<protein>
    <submittedName>
        <fullName evidence="7">RNA polymerase sigma factor</fullName>
    </submittedName>
</protein>
<keyword evidence="1" id="KW-0805">Transcription regulation</keyword>
<dbReference type="InterPro" id="IPR007630">
    <property type="entry name" value="RNA_pol_sigma70_r4"/>
</dbReference>
<dbReference type="GO" id="GO:0016987">
    <property type="term" value="F:sigma factor activity"/>
    <property type="evidence" value="ECO:0007669"/>
    <property type="project" value="UniProtKB-KW"/>
</dbReference>
<evidence type="ECO:0000256" key="3">
    <source>
        <dbReference type="ARBA" id="ARBA00023125"/>
    </source>
</evidence>
<feature type="domain" description="RNA polymerase sigma-70 region 4" evidence="6">
    <location>
        <begin position="129"/>
        <end position="170"/>
    </location>
</feature>
<dbReference type="InterPro" id="IPR007627">
    <property type="entry name" value="RNA_pol_sigma70_r2"/>
</dbReference>
<dbReference type="GO" id="GO:0006352">
    <property type="term" value="P:DNA-templated transcription initiation"/>
    <property type="evidence" value="ECO:0007669"/>
    <property type="project" value="InterPro"/>
</dbReference>
<dbReference type="EMBL" id="JAHXDN010000006">
    <property type="protein sequence ID" value="MBW4709996.1"/>
    <property type="molecule type" value="Genomic_DNA"/>
</dbReference>
<accession>A0A9X1K016</accession>
<dbReference type="Proteomes" id="UP001138661">
    <property type="component" value="Unassembled WGS sequence"/>
</dbReference>
<evidence type="ECO:0000259" key="6">
    <source>
        <dbReference type="Pfam" id="PF04545"/>
    </source>
</evidence>
<dbReference type="InterPro" id="IPR039425">
    <property type="entry name" value="RNA_pol_sigma-70-like"/>
</dbReference>
<feature type="domain" description="RNA polymerase sigma-70 region 2" evidence="5">
    <location>
        <begin position="23"/>
        <end position="88"/>
    </location>
</feature>
<name>A0A9X1K016_9RHOB</name>
<proteinExistence type="predicted"/>
<evidence type="ECO:0000256" key="1">
    <source>
        <dbReference type="ARBA" id="ARBA00023015"/>
    </source>
</evidence>
<keyword evidence="8" id="KW-1185">Reference proteome</keyword>
<dbReference type="Pfam" id="PF04542">
    <property type="entry name" value="Sigma70_r2"/>
    <property type="match status" value="1"/>
</dbReference>
<sequence length="180" mass="19909">MQVSDAELAHQAAAGDRAAFGALIHRHYDLIFRVAFRFSGHRQDAEDLTQEICIGLARKIAQWHGQAQLKTWLYRVIVNACHDKRRRDATQAKAALGWGERELALRQAASEEAAAQDWLWSAMGGLSPVLRDTAALTVGEDLTHAQAGEILGVSEGTISWRMSEVKKHLRDLAQKETADG</sequence>
<evidence type="ECO:0000256" key="2">
    <source>
        <dbReference type="ARBA" id="ARBA00023082"/>
    </source>
</evidence>
<dbReference type="Pfam" id="PF04545">
    <property type="entry name" value="Sigma70_r4"/>
    <property type="match status" value="1"/>
</dbReference>
<evidence type="ECO:0000313" key="7">
    <source>
        <dbReference type="EMBL" id="MBW4709996.1"/>
    </source>
</evidence>
<keyword evidence="2" id="KW-0731">Sigma factor</keyword>
<reference evidence="7" key="1">
    <citation type="submission" date="2021-07" db="EMBL/GenBank/DDBJ databases">
        <title>Roseobacter insulae sp. nov., isolated from a tidal flat.</title>
        <authorList>
            <person name="Park S."/>
            <person name="Yoon J.-H."/>
        </authorList>
    </citation>
    <scope>NUCLEOTIDE SEQUENCE</scope>
    <source>
        <strain evidence="7">YSTF-M11</strain>
    </source>
</reference>
<dbReference type="InterPro" id="IPR014284">
    <property type="entry name" value="RNA_pol_sigma-70_dom"/>
</dbReference>
<gene>
    <name evidence="7" type="ORF">KX928_19605</name>
</gene>
<evidence type="ECO:0000259" key="5">
    <source>
        <dbReference type="Pfam" id="PF04542"/>
    </source>
</evidence>
<dbReference type="GO" id="GO:0003677">
    <property type="term" value="F:DNA binding"/>
    <property type="evidence" value="ECO:0007669"/>
    <property type="project" value="UniProtKB-KW"/>
</dbReference>
<keyword evidence="3" id="KW-0238">DNA-binding</keyword>
<dbReference type="PANTHER" id="PTHR43133">
    <property type="entry name" value="RNA POLYMERASE ECF-TYPE SIGMA FACTO"/>
    <property type="match status" value="1"/>
</dbReference>
<dbReference type="AlphaFoldDB" id="A0A9X1K016"/>
<evidence type="ECO:0000256" key="4">
    <source>
        <dbReference type="ARBA" id="ARBA00023163"/>
    </source>
</evidence>
<dbReference type="NCBIfam" id="TIGR02937">
    <property type="entry name" value="sigma70-ECF"/>
    <property type="match status" value="1"/>
</dbReference>
<keyword evidence="4" id="KW-0804">Transcription</keyword>
<evidence type="ECO:0000313" key="8">
    <source>
        <dbReference type="Proteomes" id="UP001138661"/>
    </source>
</evidence>
<organism evidence="7 8">
    <name type="scientific">Roseobacter insulae</name>
    <dbReference type="NCBI Taxonomy" id="2859783"/>
    <lineage>
        <taxon>Bacteria</taxon>
        <taxon>Pseudomonadati</taxon>
        <taxon>Pseudomonadota</taxon>
        <taxon>Alphaproteobacteria</taxon>
        <taxon>Rhodobacterales</taxon>
        <taxon>Roseobacteraceae</taxon>
        <taxon>Roseobacter</taxon>
    </lineage>
</organism>
<comment type="caution">
    <text evidence="7">The sequence shown here is derived from an EMBL/GenBank/DDBJ whole genome shotgun (WGS) entry which is preliminary data.</text>
</comment>
<dbReference type="PANTHER" id="PTHR43133:SF8">
    <property type="entry name" value="RNA POLYMERASE SIGMA FACTOR HI_1459-RELATED"/>
    <property type="match status" value="1"/>
</dbReference>